<dbReference type="Proteomes" id="UP000053989">
    <property type="component" value="Unassembled WGS sequence"/>
</dbReference>
<protein>
    <submittedName>
        <fullName evidence="2">Uncharacterized protein</fullName>
    </submittedName>
</protein>
<dbReference type="AlphaFoldDB" id="A0A0C3AFW7"/>
<proteinExistence type="predicted"/>
<evidence type="ECO:0000313" key="3">
    <source>
        <dbReference type="Proteomes" id="UP000053989"/>
    </source>
</evidence>
<dbReference type="EMBL" id="KN822032">
    <property type="protein sequence ID" value="KIM63822.1"/>
    <property type="molecule type" value="Genomic_DNA"/>
</dbReference>
<reference evidence="2 3" key="1">
    <citation type="submission" date="2014-04" db="EMBL/GenBank/DDBJ databases">
        <authorList>
            <consortium name="DOE Joint Genome Institute"/>
            <person name="Kuo A."/>
            <person name="Kohler A."/>
            <person name="Nagy L.G."/>
            <person name="Floudas D."/>
            <person name="Copeland A."/>
            <person name="Barry K.W."/>
            <person name="Cichocki N."/>
            <person name="Veneault-Fourrey C."/>
            <person name="LaButti K."/>
            <person name="Lindquist E.A."/>
            <person name="Lipzen A."/>
            <person name="Lundell T."/>
            <person name="Morin E."/>
            <person name="Murat C."/>
            <person name="Sun H."/>
            <person name="Tunlid A."/>
            <person name="Henrissat B."/>
            <person name="Grigoriev I.V."/>
            <person name="Hibbett D.S."/>
            <person name="Martin F."/>
            <person name="Nordberg H.P."/>
            <person name="Cantor M.N."/>
            <person name="Hua S.X."/>
        </authorList>
    </citation>
    <scope>NUCLEOTIDE SEQUENCE [LARGE SCALE GENOMIC DNA]</scope>
    <source>
        <strain evidence="2 3">Foug A</strain>
    </source>
</reference>
<evidence type="ECO:0000313" key="2">
    <source>
        <dbReference type="EMBL" id="KIM63822.1"/>
    </source>
</evidence>
<feature type="compositionally biased region" description="Low complexity" evidence="1">
    <location>
        <begin position="17"/>
        <end position="28"/>
    </location>
</feature>
<keyword evidence="3" id="KW-1185">Reference proteome</keyword>
<evidence type="ECO:0000256" key="1">
    <source>
        <dbReference type="SAM" id="MobiDB-lite"/>
    </source>
</evidence>
<sequence length="108" mass="11712">MVSSYADTCRFDFESSVSSSWPTIDSSSIARPGRHTKKPLSCNLSTKLTHIICRGSRTSCVPSTPIELTVLPPVVVCLSLLRSSSPQPAMSLESTFLTSSMGRDLDFI</sequence>
<feature type="region of interest" description="Disordered" evidence="1">
    <location>
        <begin position="17"/>
        <end position="37"/>
    </location>
</feature>
<dbReference type="HOGENOM" id="CLU_2198543_0_0_1"/>
<accession>A0A0C3AFW7</accession>
<reference evidence="3" key="2">
    <citation type="submission" date="2015-01" db="EMBL/GenBank/DDBJ databases">
        <title>Evolutionary Origins and Diversification of the Mycorrhizal Mutualists.</title>
        <authorList>
            <consortium name="DOE Joint Genome Institute"/>
            <consortium name="Mycorrhizal Genomics Consortium"/>
            <person name="Kohler A."/>
            <person name="Kuo A."/>
            <person name="Nagy L.G."/>
            <person name="Floudas D."/>
            <person name="Copeland A."/>
            <person name="Barry K.W."/>
            <person name="Cichocki N."/>
            <person name="Veneault-Fourrey C."/>
            <person name="LaButti K."/>
            <person name="Lindquist E.A."/>
            <person name="Lipzen A."/>
            <person name="Lundell T."/>
            <person name="Morin E."/>
            <person name="Murat C."/>
            <person name="Riley R."/>
            <person name="Ohm R."/>
            <person name="Sun H."/>
            <person name="Tunlid A."/>
            <person name="Henrissat B."/>
            <person name="Grigoriev I.V."/>
            <person name="Hibbett D.S."/>
            <person name="Martin F."/>
        </authorList>
    </citation>
    <scope>NUCLEOTIDE SEQUENCE [LARGE SCALE GENOMIC DNA]</scope>
    <source>
        <strain evidence="3">Foug A</strain>
    </source>
</reference>
<dbReference type="InParanoid" id="A0A0C3AFW7"/>
<name>A0A0C3AFW7_9AGAM</name>
<gene>
    <name evidence="2" type="ORF">SCLCIDRAFT_690945</name>
</gene>
<organism evidence="2 3">
    <name type="scientific">Scleroderma citrinum Foug A</name>
    <dbReference type="NCBI Taxonomy" id="1036808"/>
    <lineage>
        <taxon>Eukaryota</taxon>
        <taxon>Fungi</taxon>
        <taxon>Dikarya</taxon>
        <taxon>Basidiomycota</taxon>
        <taxon>Agaricomycotina</taxon>
        <taxon>Agaricomycetes</taxon>
        <taxon>Agaricomycetidae</taxon>
        <taxon>Boletales</taxon>
        <taxon>Sclerodermatineae</taxon>
        <taxon>Sclerodermataceae</taxon>
        <taxon>Scleroderma</taxon>
    </lineage>
</organism>